<dbReference type="EMBL" id="CAXAQS010000306">
    <property type="protein sequence ID" value="CAK9251052.1"/>
    <property type="molecule type" value="Genomic_DNA"/>
</dbReference>
<dbReference type="Proteomes" id="UP001497444">
    <property type="component" value="Unassembled WGS sequence"/>
</dbReference>
<gene>
    <name evidence="1" type="ORF">CSSPJE1EN1_LOCUS26430</name>
</gene>
<protein>
    <recommendedName>
        <fullName evidence="3">Tetratricopeptide repeat protein</fullName>
    </recommendedName>
</protein>
<sequence length="388" mass="44212">MWDPGNGSQPNFEEQENSDLILNTIARGLDPHHNDQEWLWYSDTQSYINEEQSLSYDPVKGILTRQLMEKKAIPQTLEDHPLYIAITSSREDKSKPLDRLEELVYLYRDPEGVYYRFVAENPPLIQRRFNNEWYQAMDPNGKTTLPIAHESGSAWHDGGILWYPLSYTGMMYFTGPAGHPILKLDTNNFQSIAGRAGSYFAGKFGEATANSSILPLRRQVENTNQALQANMHVAAIFLSERRYGETITYLEDVDKLIKATTGGSTRKLSILCRSLMTFSSINHDKSPQAAAVHLRAASILYRLIDIDLINPEGIGPIANYIKASTQSIQKDYDYYGQHINRIPRNPAADKRTFGDIIPHSQCRHPPYPFSIRIFDPLSIRFSRTPLNR</sequence>
<evidence type="ECO:0008006" key="3">
    <source>
        <dbReference type="Google" id="ProtNLM"/>
    </source>
</evidence>
<comment type="caution">
    <text evidence="1">The sequence shown here is derived from an EMBL/GenBank/DDBJ whole genome shotgun (WGS) entry which is preliminary data.</text>
</comment>
<keyword evidence="2" id="KW-1185">Reference proteome</keyword>
<accession>A0ABP0VC34</accession>
<evidence type="ECO:0000313" key="1">
    <source>
        <dbReference type="EMBL" id="CAK9251052.1"/>
    </source>
</evidence>
<name>A0ABP0VC34_9BRYO</name>
<organism evidence="1 2">
    <name type="scientific">Sphagnum jensenii</name>
    <dbReference type="NCBI Taxonomy" id="128206"/>
    <lineage>
        <taxon>Eukaryota</taxon>
        <taxon>Viridiplantae</taxon>
        <taxon>Streptophyta</taxon>
        <taxon>Embryophyta</taxon>
        <taxon>Bryophyta</taxon>
        <taxon>Sphagnophytina</taxon>
        <taxon>Sphagnopsida</taxon>
        <taxon>Sphagnales</taxon>
        <taxon>Sphagnaceae</taxon>
        <taxon>Sphagnum</taxon>
    </lineage>
</organism>
<reference evidence="1" key="1">
    <citation type="submission" date="2024-02" db="EMBL/GenBank/DDBJ databases">
        <authorList>
            <consortium name="ELIXIR-Norway"/>
            <consortium name="Elixir Norway"/>
        </authorList>
    </citation>
    <scope>NUCLEOTIDE SEQUENCE</scope>
</reference>
<proteinExistence type="predicted"/>
<evidence type="ECO:0000313" key="2">
    <source>
        <dbReference type="Proteomes" id="UP001497444"/>
    </source>
</evidence>